<evidence type="ECO:0000313" key="3">
    <source>
        <dbReference type="Proteomes" id="UP000297299"/>
    </source>
</evidence>
<organism evidence="2 3">
    <name type="scientific">Botryotinia calthae</name>
    <dbReference type="NCBI Taxonomy" id="38488"/>
    <lineage>
        <taxon>Eukaryota</taxon>
        <taxon>Fungi</taxon>
        <taxon>Dikarya</taxon>
        <taxon>Ascomycota</taxon>
        <taxon>Pezizomycotina</taxon>
        <taxon>Leotiomycetes</taxon>
        <taxon>Helotiales</taxon>
        <taxon>Sclerotiniaceae</taxon>
        <taxon>Botryotinia</taxon>
    </lineage>
</organism>
<name>A0A4Y8D910_9HELO</name>
<sequence length="109" mass="11852">MKKEGKKTSQHNLRNTRKYRHRQILKTVIEPAESPDGGDEKNAGDAENQGEGVQDTDEEVLEDFEGAEIEGHGAGAGGGGGWILLVRLLASRGMHARSHVRDCEEGCVE</sequence>
<dbReference type="AlphaFoldDB" id="A0A4Y8D910"/>
<keyword evidence="3" id="KW-1185">Reference proteome</keyword>
<protein>
    <submittedName>
        <fullName evidence="2">Uncharacterized protein</fullName>
    </submittedName>
</protein>
<dbReference type="Proteomes" id="UP000297299">
    <property type="component" value="Unassembled WGS sequence"/>
</dbReference>
<gene>
    <name evidence="2" type="ORF">BOTCAL_0069g00050</name>
</gene>
<proteinExistence type="predicted"/>
<dbReference type="EMBL" id="PHWZ01000069">
    <property type="protein sequence ID" value="TEY74808.1"/>
    <property type="molecule type" value="Genomic_DNA"/>
</dbReference>
<accession>A0A4Y8D910</accession>
<reference evidence="2 3" key="1">
    <citation type="submission" date="2017-11" db="EMBL/GenBank/DDBJ databases">
        <title>Comparative genomics of Botrytis spp.</title>
        <authorList>
            <person name="Valero-Jimenez C.A."/>
            <person name="Tapia P."/>
            <person name="Veloso J."/>
            <person name="Silva-Moreno E."/>
            <person name="Staats M."/>
            <person name="Valdes J.H."/>
            <person name="Van Kan J.A.L."/>
        </authorList>
    </citation>
    <scope>NUCLEOTIDE SEQUENCE [LARGE SCALE GENOMIC DNA]</scope>
    <source>
        <strain evidence="2 3">MUCL2830</strain>
    </source>
</reference>
<comment type="caution">
    <text evidence="2">The sequence shown here is derived from an EMBL/GenBank/DDBJ whole genome shotgun (WGS) entry which is preliminary data.</text>
</comment>
<evidence type="ECO:0000256" key="1">
    <source>
        <dbReference type="SAM" id="MobiDB-lite"/>
    </source>
</evidence>
<feature type="region of interest" description="Disordered" evidence="1">
    <location>
        <begin position="1"/>
        <end position="60"/>
    </location>
</feature>
<evidence type="ECO:0000313" key="2">
    <source>
        <dbReference type="EMBL" id="TEY74808.1"/>
    </source>
</evidence>
<feature type="compositionally biased region" description="Basic residues" evidence="1">
    <location>
        <begin position="8"/>
        <end position="24"/>
    </location>
</feature>